<proteinExistence type="predicted"/>
<comment type="caution">
    <text evidence="1">The sequence shown here is derived from an EMBL/GenBank/DDBJ whole genome shotgun (WGS) entry which is preliminary data.</text>
</comment>
<reference evidence="1" key="1">
    <citation type="submission" date="2023-03" db="EMBL/GenBank/DDBJ databases">
        <authorList>
            <person name="Steffen K."/>
            <person name="Cardenas P."/>
        </authorList>
    </citation>
    <scope>NUCLEOTIDE SEQUENCE</scope>
</reference>
<accession>A0AA35RZ49</accession>
<protein>
    <submittedName>
        <fullName evidence="1">Uncharacterized protein</fullName>
    </submittedName>
</protein>
<dbReference type="EMBL" id="CASHTH010001727">
    <property type="protein sequence ID" value="CAI8019112.1"/>
    <property type="molecule type" value="Genomic_DNA"/>
</dbReference>
<evidence type="ECO:0000313" key="1">
    <source>
        <dbReference type="EMBL" id="CAI8019112.1"/>
    </source>
</evidence>
<name>A0AA35RZ49_GEOBA</name>
<dbReference type="AlphaFoldDB" id="A0AA35RZ49"/>
<evidence type="ECO:0000313" key="2">
    <source>
        <dbReference type="Proteomes" id="UP001174909"/>
    </source>
</evidence>
<gene>
    <name evidence="1" type="ORF">GBAR_LOCUS11511</name>
</gene>
<dbReference type="SUPFAM" id="SSF117281">
    <property type="entry name" value="Kelch motif"/>
    <property type="match status" value="1"/>
</dbReference>
<dbReference type="Gene3D" id="2.120.10.80">
    <property type="entry name" value="Kelch-type beta propeller"/>
    <property type="match status" value="1"/>
</dbReference>
<keyword evidence="2" id="KW-1185">Reference proteome</keyword>
<organism evidence="1 2">
    <name type="scientific">Geodia barretti</name>
    <name type="common">Barrett's horny sponge</name>
    <dbReference type="NCBI Taxonomy" id="519541"/>
    <lineage>
        <taxon>Eukaryota</taxon>
        <taxon>Metazoa</taxon>
        <taxon>Porifera</taxon>
        <taxon>Demospongiae</taxon>
        <taxon>Heteroscleromorpha</taxon>
        <taxon>Tetractinellida</taxon>
        <taxon>Astrophorina</taxon>
        <taxon>Geodiidae</taxon>
        <taxon>Geodia</taxon>
    </lineage>
</organism>
<dbReference type="InterPro" id="IPR015915">
    <property type="entry name" value="Kelch-typ_b-propeller"/>
</dbReference>
<dbReference type="Proteomes" id="UP001174909">
    <property type="component" value="Unassembled WGS sequence"/>
</dbReference>
<sequence>MEIHYFHRYEEARASSPQSSTYEASGTATPLTTIYPSWGLPGQQPLTISQALVPGIQGKLTFKSRPMGRAPRTMYYGSATADSYFAYFVPGRSTEVYRYDLITDVWQEFPSCPYVNAGLVVIEGRLTAVGGSAYDGHEDEYTNELCTLNWEKLWVGEYPSNDHCTILSCNKCFQIFWY</sequence>